<evidence type="ECO:0008006" key="4">
    <source>
        <dbReference type="Google" id="ProtNLM"/>
    </source>
</evidence>
<dbReference type="Proteomes" id="UP000192907">
    <property type="component" value="Unassembled WGS sequence"/>
</dbReference>
<feature type="signal peptide" evidence="1">
    <location>
        <begin position="1"/>
        <end position="24"/>
    </location>
</feature>
<sequence>MTKPMNRRQLLTRLSLLGLSPSLALQGCMKNQKIDLRGATGTSLGLGAGAAGQKPRFLFVFGAMGGASINDSFLAVRQSESDFANELNTFPDQWVKSIEGTHLRAVDLSMNDIGPLPFPVRSNQSLFVQKHFRDIMVSTMEHSTVSHPLGQKRILTGNDAWNGRTLQEIVALQYGQGMALPNVNMSSLGFAEPGSDRSLPKDAVAELVSNPNFFTLGLHGHKGVPGVPEGKLVDIARRFRRDLDQQSDFYKTFKGSDKIQEWLRLRQDKQKKIEALNLIDQLNLFEETSDLPFSDFGLNPNVNGDAIRELFPDLGADPLQTQAALAYMLVSQGISSAVTMGLGMNVTINGNDLDNPLLTNTPTGFDYSHNAHRGTQALLWNRSLDIIDRLITLLKRTEFGNEGESLWDRSLILIATEFGRDKSRPKDAEEFSSGHHQNNGITVISPMVNGGQVLGGVDPNTLLTYGFDPATGKANPNRQMTEKEIFAGILQALGVDTSEANLPDMKAMRKGLV</sequence>
<dbReference type="STRING" id="1513793.SAMN06296036_106166"/>
<organism evidence="2 3">
    <name type="scientific">Pseudobacteriovorax antillogorgiicola</name>
    <dbReference type="NCBI Taxonomy" id="1513793"/>
    <lineage>
        <taxon>Bacteria</taxon>
        <taxon>Pseudomonadati</taxon>
        <taxon>Bdellovibrionota</taxon>
        <taxon>Oligoflexia</taxon>
        <taxon>Oligoflexales</taxon>
        <taxon>Pseudobacteriovoracaceae</taxon>
        <taxon>Pseudobacteriovorax</taxon>
    </lineage>
</organism>
<name>A0A1Y6BS88_9BACT</name>
<keyword evidence="1" id="KW-0732">Signal</keyword>
<dbReference type="RefSeq" id="WP_132317821.1">
    <property type="nucleotide sequence ID" value="NZ_FWZT01000006.1"/>
</dbReference>
<dbReference type="OrthoDB" id="5482671at2"/>
<accession>A0A1Y6BS88</accession>
<evidence type="ECO:0000313" key="2">
    <source>
        <dbReference type="EMBL" id="SMF18231.1"/>
    </source>
</evidence>
<dbReference type="PROSITE" id="PS51257">
    <property type="entry name" value="PROKAR_LIPOPROTEIN"/>
    <property type="match status" value="1"/>
</dbReference>
<dbReference type="AlphaFoldDB" id="A0A1Y6BS88"/>
<keyword evidence="3" id="KW-1185">Reference proteome</keyword>
<gene>
    <name evidence="2" type="ORF">SAMN06296036_106166</name>
</gene>
<evidence type="ECO:0000313" key="3">
    <source>
        <dbReference type="Proteomes" id="UP000192907"/>
    </source>
</evidence>
<reference evidence="3" key="1">
    <citation type="submission" date="2017-04" db="EMBL/GenBank/DDBJ databases">
        <authorList>
            <person name="Varghese N."/>
            <person name="Submissions S."/>
        </authorList>
    </citation>
    <scope>NUCLEOTIDE SEQUENCE [LARGE SCALE GENOMIC DNA]</scope>
    <source>
        <strain evidence="3">RKEM611</strain>
    </source>
</reference>
<proteinExistence type="predicted"/>
<protein>
    <recommendedName>
        <fullName evidence="4">Tat (Twin-arginine translocation) pathway signal sequence</fullName>
    </recommendedName>
</protein>
<feature type="chain" id="PRO_5013074171" description="Tat (Twin-arginine translocation) pathway signal sequence" evidence="1">
    <location>
        <begin position="25"/>
        <end position="513"/>
    </location>
</feature>
<evidence type="ECO:0000256" key="1">
    <source>
        <dbReference type="SAM" id="SignalP"/>
    </source>
</evidence>
<dbReference type="EMBL" id="FWZT01000006">
    <property type="protein sequence ID" value="SMF18231.1"/>
    <property type="molecule type" value="Genomic_DNA"/>
</dbReference>